<evidence type="ECO:0000256" key="3">
    <source>
        <dbReference type="SAM" id="MobiDB-lite"/>
    </source>
</evidence>
<feature type="compositionally biased region" description="Polar residues" evidence="3">
    <location>
        <begin position="404"/>
        <end position="423"/>
    </location>
</feature>
<dbReference type="Proteomes" id="UP000516349">
    <property type="component" value="Chromosome"/>
</dbReference>
<dbReference type="Pfam" id="PF05036">
    <property type="entry name" value="SPOR"/>
    <property type="match status" value="1"/>
</dbReference>
<gene>
    <name evidence="7" type="ORF">JGUZn3_08790</name>
</gene>
<dbReference type="Pfam" id="PF01464">
    <property type="entry name" value="SLT"/>
    <property type="match status" value="1"/>
</dbReference>
<name>A0A7H1NQQ1_9PROT</name>
<dbReference type="PROSITE" id="PS51257">
    <property type="entry name" value="PROKAR_LIPOPROTEIN"/>
    <property type="match status" value="1"/>
</dbReference>
<feature type="region of interest" description="Disordered" evidence="3">
    <location>
        <begin position="203"/>
        <end position="248"/>
    </location>
</feature>
<feature type="compositionally biased region" description="Polar residues" evidence="3">
    <location>
        <begin position="335"/>
        <end position="346"/>
    </location>
</feature>
<dbReference type="KEGG" id="ebla:JGUZn3_08790"/>
<feature type="compositionally biased region" description="Low complexity" evidence="3">
    <location>
        <begin position="238"/>
        <end position="248"/>
    </location>
</feature>
<protein>
    <submittedName>
        <fullName evidence="7">Transglycosylase SLT domain protein</fullName>
    </submittedName>
</protein>
<organism evidence="7 8">
    <name type="scientific">Entomobacter blattae</name>
    <dbReference type="NCBI Taxonomy" id="2762277"/>
    <lineage>
        <taxon>Bacteria</taxon>
        <taxon>Pseudomonadati</taxon>
        <taxon>Pseudomonadota</taxon>
        <taxon>Alphaproteobacteria</taxon>
        <taxon>Acetobacterales</taxon>
        <taxon>Acetobacteraceae</taxon>
        <taxon>Entomobacter</taxon>
    </lineage>
</organism>
<reference evidence="7 8" key="1">
    <citation type="submission" date="2020-08" db="EMBL/GenBank/DDBJ databases">
        <title>Complete genome sequence of Entomobacter blattae G55GP.</title>
        <authorList>
            <person name="Poehlein A."/>
            <person name="Guzman J."/>
            <person name="Daniel R."/>
            <person name="Vilcinskas A."/>
        </authorList>
    </citation>
    <scope>NUCLEOTIDE SEQUENCE [LARGE SCALE GENOMIC DNA]</scope>
    <source>
        <strain evidence="7 8">G55GP</strain>
    </source>
</reference>
<dbReference type="SUPFAM" id="SSF53955">
    <property type="entry name" value="Lysozyme-like"/>
    <property type="match status" value="1"/>
</dbReference>
<dbReference type="InterPro" id="IPR023346">
    <property type="entry name" value="Lysozyme-like_dom_sf"/>
</dbReference>
<feature type="region of interest" description="Disordered" evidence="3">
    <location>
        <begin position="45"/>
        <end position="70"/>
    </location>
</feature>
<keyword evidence="4" id="KW-0732">Signal</keyword>
<comment type="similarity">
    <text evidence="2">Belongs to the virb1 family.</text>
</comment>
<feature type="compositionally biased region" description="Basic and acidic residues" evidence="3">
    <location>
        <begin position="303"/>
        <end position="315"/>
    </location>
</feature>
<comment type="similarity">
    <text evidence="1">Belongs to the transglycosylase Slt family.</text>
</comment>
<dbReference type="InterPro" id="IPR036680">
    <property type="entry name" value="SPOR-like_sf"/>
</dbReference>
<dbReference type="Gene3D" id="1.10.530.10">
    <property type="match status" value="1"/>
</dbReference>
<evidence type="ECO:0000259" key="6">
    <source>
        <dbReference type="Pfam" id="PF05036"/>
    </source>
</evidence>
<dbReference type="Gene3D" id="3.30.70.1070">
    <property type="entry name" value="Sporulation related repeat"/>
    <property type="match status" value="1"/>
</dbReference>
<feature type="compositionally biased region" description="Polar residues" evidence="3">
    <location>
        <begin position="214"/>
        <end position="224"/>
    </location>
</feature>
<evidence type="ECO:0000256" key="1">
    <source>
        <dbReference type="ARBA" id="ARBA00007734"/>
    </source>
</evidence>
<dbReference type="InterPro" id="IPR008258">
    <property type="entry name" value="Transglycosylase_SLT_dom_1"/>
</dbReference>
<dbReference type="InterPro" id="IPR007730">
    <property type="entry name" value="SPOR-like_dom"/>
</dbReference>
<evidence type="ECO:0000256" key="4">
    <source>
        <dbReference type="SAM" id="SignalP"/>
    </source>
</evidence>
<evidence type="ECO:0000313" key="8">
    <source>
        <dbReference type="Proteomes" id="UP000516349"/>
    </source>
</evidence>
<proteinExistence type="inferred from homology"/>
<feature type="domain" description="SPOR" evidence="6">
    <location>
        <begin position="435"/>
        <end position="511"/>
    </location>
</feature>
<feature type="region of interest" description="Disordered" evidence="3">
    <location>
        <begin position="295"/>
        <end position="423"/>
    </location>
</feature>
<feature type="chain" id="PRO_5029017602" evidence="4">
    <location>
        <begin position="29"/>
        <end position="515"/>
    </location>
</feature>
<dbReference type="PANTHER" id="PTHR37423">
    <property type="entry name" value="SOLUBLE LYTIC MUREIN TRANSGLYCOSYLASE-RELATED"/>
    <property type="match status" value="1"/>
</dbReference>
<keyword evidence="8" id="KW-1185">Reference proteome</keyword>
<dbReference type="CDD" id="cd00254">
    <property type="entry name" value="LT-like"/>
    <property type="match status" value="1"/>
</dbReference>
<dbReference type="PANTHER" id="PTHR37423:SF2">
    <property type="entry name" value="MEMBRANE-BOUND LYTIC MUREIN TRANSGLYCOSYLASE C"/>
    <property type="match status" value="1"/>
</dbReference>
<evidence type="ECO:0000259" key="5">
    <source>
        <dbReference type="Pfam" id="PF01464"/>
    </source>
</evidence>
<feature type="signal peptide" evidence="4">
    <location>
        <begin position="1"/>
        <end position="28"/>
    </location>
</feature>
<dbReference type="RefSeq" id="WP_203414475.1">
    <property type="nucleotide sequence ID" value="NZ_CP060244.1"/>
</dbReference>
<dbReference type="AlphaFoldDB" id="A0A7H1NQQ1"/>
<sequence length="515" mass="55263">MPFIKSSFAPFFAPWPLFLRLAFCCLFALGLAACGGDSARVGSSRFSNAPPDGTNPYPPPGPPNDPWGPYIQEASSRMSIPHQWIRAVIKQESGGYQYMDGSPITSSAGAMGLMQLMAPTYADMQEQYGLGDDAYEPHDNIMAGTAYIRRLYKKYGAPAFLAAYNAGPARLERYLYQSQQLPNETVNYVASITPNLGNDLPLSGPLASYAGPDQTVSNDSQGSGTALPPVSSGRRYARTAQARTQTAYNTASTSSYYRAITAASASSSSGGCYHDPNKAFDPARCDPYPVTTPTTQAANCYHDPNKAFDPSRCDPRPAPPIQLASYQQPYPPNTSPSRGIRSSRTCYRSHKSDDDAPDNDASDDNSPCENPPLLVGSTARAVKTNPLPSSSSSQWASYTPPANPLSQKPSAMRRTSSPTLPTYSALTQTPVPYSHGEWGIQVGAYTSQKLALSYTTKAQHTAMAALQQARKTVQPVPGKPLYRARLTGISRTNAAAACSTLKQSGQPCMILRPGD</sequence>
<dbReference type="EMBL" id="CP060244">
    <property type="protein sequence ID" value="QNT78111.1"/>
    <property type="molecule type" value="Genomic_DNA"/>
</dbReference>
<accession>A0A7H1NQQ1</accession>
<dbReference type="GO" id="GO:0042834">
    <property type="term" value="F:peptidoglycan binding"/>
    <property type="evidence" value="ECO:0007669"/>
    <property type="project" value="InterPro"/>
</dbReference>
<feature type="domain" description="Transglycosylase SLT" evidence="5">
    <location>
        <begin position="70"/>
        <end position="183"/>
    </location>
</feature>
<evidence type="ECO:0000313" key="7">
    <source>
        <dbReference type="EMBL" id="QNT78111.1"/>
    </source>
</evidence>
<evidence type="ECO:0000256" key="2">
    <source>
        <dbReference type="ARBA" id="ARBA00009387"/>
    </source>
</evidence>
<feature type="compositionally biased region" description="Pro residues" evidence="3">
    <location>
        <begin position="56"/>
        <end position="66"/>
    </location>
</feature>